<keyword evidence="7 9" id="KW-0687">Ribonucleoprotein</keyword>
<dbReference type="InterPro" id="IPR009292">
    <property type="entry name" value="RRP36"/>
</dbReference>
<dbReference type="Pfam" id="PF06102">
    <property type="entry name" value="RRP36"/>
    <property type="match status" value="1"/>
</dbReference>
<feature type="region of interest" description="Disordered" evidence="10">
    <location>
        <begin position="1"/>
        <end position="89"/>
    </location>
</feature>
<sequence>MPAGILKKTVSSRSTARAPPPPASPSSGSPSDDEFDDSEDEWAAERQAGPSRRAFEQDDEDMYGDGTDEGDGVAAYESDQGELMEEDDNFEEAIGKELASIPFTSLLKAQKQLSKGKQKVKGKERAIEDEEDVRRSGKKGGKGGKGKVHDDEHHRSNKHAPTEMSTKKPVSRVRQVVETHELKARDPRFDPLSGSVNKHFFKKSYSFLADQQKAELETMRKTAAAARKNRALPQEEKDKIEEALKRMENREVTRRNKEREEEALQQWKKDEANKRKEGKQAFYLKDAEKKKLFLKAKFDELAQDKRKLHKAIDKKRRKTAQKEKKLMPKTRPGAGY</sequence>
<comment type="similarity">
    <text evidence="2 9">Belongs to the RRP36 family.</text>
</comment>
<dbReference type="PANTHER" id="PTHR21738">
    <property type="entry name" value="RIBOSOMAL RNA PROCESSING PROTEIN 36 HOMOLOG"/>
    <property type="match status" value="1"/>
</dbReference>
<comment type="subunit">
    <text evidence="9">Associates with 90S and pre-40S pre-ribosomal particles.</text>
</comment>
<feature type="compositionally biased region" description="Basic residues" evidence="10">
    <location>
        <begin position="308"/>
        <end position="319"/>
    </location>
</feature>
<dbReference type="GO" id="GO:0005730">
    <property type="term" value="C:nucleolus"/>
    <property type="evidence" value="ECO:0007669"/>
    <property type="project" value="UniProtKB-SubCell"/>
</dbReference>
<keyword evidence="6 9" id="KW-0539">Nucleus</keyword>
<evidence type="ECO:0000256" key="2">
    <source>
        <dbReference type="ARBA" id="ARBA00009418"/>
    </source>
</evidence>
<evidence type="ECO:0000256" key="8">
    <source>
        <dbReference type="ARBA" id="ARBA00025053"/>
    </source>
</evidence>
<comment type="function">
    <text evidence="8 9">Component of the 90S pre-ribosome involved in the maturation of rRNAs. Required for early cleavages of the pre-RNAs in the 40S ribosomal subunit maturation pathway.</text>
</comment>
<dbReference type="PANTHER" id="PTHR21738:SF0">
    <property type="entry name" value="RIBOSOMAL RNA PROCESSING PROTEIN 36 HOMOLOG"/>
    <property type="match status" value="1"/>
</dbReference>
<feature type="compositionally biased region" description="Acidic residues" evidence="10">
    <location>
        <begin position="31"/>
        <end position="42"/>
    </location>
</feature>
<evidence type="ECO:0000256" key="4">
    <source>
        <dbReference type="ARBA" id="ARBA00022552"/>
    </source>
</evidence>
<dbReference type="OrthoDB" id="448446at2759"/>
<evidence type="ECO:0000256" key="6">
    <source>
        <dbReference type="ARBA" id="ARBA00023242"/>
    </source>
</evidence>
<organism evidence="11 12">
    <name type="scientific">Rhodotorula toruloides</name>
    <name type="common">Yeast</name>
    <name type="synonym">Rhodosporidium toruloides</name>
    <dbReference type="NCBI Taxonomy" id="5286"/>
    <lineage>
        <taxon>Eukaryota</taxon>
        <taxon>Fungi</taxon>
        <taxon>Dikarya</taxon>
        <taxon>Basidiomycota</taxon>
        <taxon>Pucciniomycotina</taxon>
        <taxon>Microbotryomycetes</taxon>
        <taxon>Sporidiobolales</taxon>
        <taxon>Sporidiobolaceae</taxon>
        <taxon>Rhodotorula</taxon>
    </lineage>
</organism>
<evidence type="ECO:0000256" key="9">
    <source>
        <dbReference type="RuleBase" id="RU368027"/>
    </source>
</evidence>
<evidence type="ECO:0000256" key="5">
    <source>
        <dbReference type="ARBA" id="ARBA00023054"/>
    </source>
</evidence>
<evidence type="ECO:0000256" key="1">
    <source>
        <dbReference type="ARBA" id="ARBA00004604"/>
    </source>
</evidence>
<protein>
    <recommendedName>
        <fullName evidence="9">rRNA biogenesis protein RRP36</fullName>
    </recommendedName>
</protein>
<name>A0A511KPX8_RHOTO</name>
<feature type="compositionally biased region" description="Acidic residues" evidence="10">
    <location>
        <begin position="79"/>
        <end position="89"/>
    </location>
</feature>
<evidence type="ECO:0000313" key="12">
    <source>
        <dbReference type="Proteomes" id="UP000321518"/>
    </source>
</evidence>
<dbReference type="Proteomes" id="UP000321518">
    <property type="component" value="Unassembled WGS sequence"/>
</dbReference>
<feature type="compositionally biased region" description="Acidic residues" evidence="10">
    <location>
        <begin position="57"/>
        <end position="71"/>
    </location>
</feature>
<comment type="caution">
    <text evidence="11">The sequence shown here is derived from an EMBL/GenBank/DDBJ whole genome shotgun (WGS) entry which is preliminary data.</text>
</comment>
<dbReference type="GO" id="GO:0030686">
    <property type="term" value="C:90S preribosome"/>
    <property type="evidence" value="ECO:0007669"/>
    <property type="project" value="TreeGrafter"/>
</dbReference>
<keyword evidence="3 9" id="KW-0690">Ribosome biogenesis</keyword>
<keyword evidence="5" id="KW-0175">Coiled coil</keyword>
<evidence type="ECO:0000256" key="7">
    <source>
        <dbReference type="ARBA" id="ARBA00023274"/>
    </source>
</evidence>
<evidence type="ECO:0000256" key="10">
    <source>
        <dbReference type="SAM" id="MobiDB-lite"/>
    </source>
</evidence>
<evidence type="ECO:0000313" key="11">
    <source>
        <dbReference type="EMBL" id="GEM12422.1"/>
    </source>
</evidence>
<feature type="region of interest" description="Disordered" evidence="10">
    <location>
        <begin position="308"/>
        <end position="336"/>
    </location>
</feature>
<accession>A0A511KPX8</accession>
<dbReference type="GO" id="GO:0000462">
    <property type="term" value="P:maturation of SSU-rRNA from tricistronic rRNA transcript (SSU-rRNA, 5.8S rRNA, LSU-rRNA)"/>
    <property type="evidence" value="ECO:0007669"/>
    <property type="project" value="TreeGrafter"/>
</dbReference>
<evidence type="ECO:0000256" key="3">
    <source>
        <dbReference type="ARBA" id="ARBA00022517"/>
    </source>
</evidence>
<feature type="region of interest" description="Disordered" evidence="10">
    <location>
        <begin position="110"/>
        <end position="174"/>
    </location>
</feature>
<feature type="compositionally biased region" description="Basic residues" evidence="10">
    <location>
        <begin position="136"/>
        <end position="146"/>
    </location>
</feature>
<proteinExistence type="inferred from homology"/>
<comment type="subcellular location">
    <subcellularLocation>
        <location evidence="1 9">Nucleus</location>
        <location evidence="1 9">Nucleolus</location>
    </subcellularLocation>
</comment>
<reference evidence="11 12" key="1">
    <citation type="submission" date="2019-07" db="EMBL/GenBank/DDBJ databases">
        <title>Rhodotorula toruloides NBRC10032 genome sequencing.</title>
        <authorList>
            <person name="Shida Y."/>
            <person name="Takaku H."/>
            <person name="Ogasawara W."/>
            <person name="Mori K."/>
        </authorList>
    </citation>
    <scope>NUCLEOTIDE SEQUENCE [LARGE SCALE GENOMIC DNA]</scope>
    <source>
        <strain evidence="11 12">NBRC10032</strain>
    </source>
</reference>
<dbReference type="AlphaFoldDB" id="A0A511KPX8"/>
<gene>
    <name evidence="11" type="ORF">Rt10032_c21g6439</name>
</gene>
<dbReference type="EMBL" id="BJWK01000021">
    <property type="protein sequence ID" value="GEM12422.1"/>
    <property type="molecule type" value="Genomic_DNA"/>
</dbReference>
<keyword evidence="4 9" id="KW-0698">rRNA processing</keyword>